<protein>
    <recommendedName>
        <fullName evidence="2">Rhamnogalacturonase A/B/Epimerase-like pectate lyase domain-containing protein</fullName>
    </recommendedName>
</protein>
<reference evidence="4" key="1">
    <citation type="submission" date="2018-08" db="EMBL/GenBank/DDBJ databases">
        <authorList>
            <person name="Liu Z.-W."/>
            <person name="Du Z.-J."/>
        </authorList>
    </citation>
    <scope>NUCLEOTIDE SEQUENCE [LARGE SCALE GENOMIC DNA]</scope>
    <source>
        <strain evidence="4">H4X</strain>
    </source>
</reference>
<organism evidence="3 4">
    <name type="scientific">Pontibacter diazotrophicus</name>
    <dbReference type="NCBI Taxonomy" id="1400979"/>
    <lineage>
        <taxon>Bacteria</taxon>
        <taxon>Pseudomonadati</taxon>
        <taxon>Bacteroidota</taxon>
        <taxon>Cytophagia</taxon>
        <taxon>Cytophagales</taxon>
        <taxon>Hymenobacteraceae</taxon>
        <taxon>Pontibacter</taxon>
    </lineage>
</organism>
<feature type="chain" id="PRO_5017619790" description="Rhamnogalacturonase A/B/Epimerase-like pectate lyase domain-containing protein" evidence="1">
    <location>
        <begin position="20"/>
        <end position="560"/>
    </location>
</feature>
<dbReference type="RefSeq" id="WP_115563735.1">
    <property type="nucleotide sequence ID" value="NZ_QRGR01000001.1"/>
</dbReference>
<evidence type="ECO:0000259" key="2">
    <source>
        <dbReference type="Pfam" id="PF12708"/>
    </source>
</evidence>
<keyword evidence="4" id="KW-1185">Reference proteome</keyword>
<proteinExistence type="predicted"/>
<dbReference type="InterPro" id="IPR012334">
    <property type="entry name" value="Pectin_lyas_fold"/>
</dbReference>
<comment type="caution">
    <text evidence="3">The sequence shown here is derived from an EMBL/GenBank/DDBJ whole genome shotgun (WGS) entry which is preliminary data.</text>
</comment>
<evidence type="ECO:0000313" key="3">
    <source>
        <dbReference type="EMBL" id="RDV17216.1"/>
    </source>
</evidence>
<dbReference type="InterPro" id="IPR011050">
    <property type="entry name" value="Pectin_lyase_fold/virulence"/>
</dbReference>
<evidence type="ECO:0000256" key="1">
    <source>
        <dbReference type="SAM" id="SignalP"/>
    </source>
</evidence>
<keyword evidence="1" id="KW-0732">Signal</keyword>
<dbReference type="Gene3D" id="2.160.20.10">
    <property type="entry name" value="Single-stranded right-handed beta-helix, Pectin lyase-like"/>
    <property type="match status" value="1"/>
</dbReference>
<dbReference type="SUPFAM" id="SSF51126">
    <property type="entry name" value="Pectin lyase-like"/>
    <property type="match status" value="1"/>
</dbReference>
<feature type="domain" description="Rhamnogalacturonase A/B/Epimerase-like pectate lyase" evidence="2">
    <location>
        <begin position="77"/>
        <end position="164"/>
    </location>
</feature>
<feature type="signal peptide" evidence="1">
    <location>
        <begin position="1"/>
        <end position="19"/>
    </location>
</feature>
<evidence type="ECO:0000313" key="4">
    <source>
        <dbReference type="Proteomes" id="UP000256708"/>
    </source>
</evidence>
<sequence length="560" mass="62079">MGKTAQLLICFMVCLGVHAQAQTWRSELYPQGWQPPIEADFYSDKLIQDFSYAGYHRGEKEIPFKARAVLDVTKPPYNADNTGTLDVTAILQKAIDDAGQRKQGGVVYLPKGTYQVNPVTDKNYCLRIARSHVVLRGAGPGETFLYNASSNMRSKAIISIENGNSWTGTGENKTLLTKDLLKPTSVIPVQQTTGLKVGDLIIIRNYIDNNWIEKHRMLDYWKDKGNSLHGQLYGRQVVAINKRAKEITLDIPIRYALETAHGAALYKAPPMLTEVGVEYMSIGNRQSFVEGDWSEESYRDEKNGSYQCHDSWAIAIAHLYNGWVRQVNSYRPEGNSSDTHVLSNGIKVWQTMNVSIVDCSFKNPQYGGGGGNGYMYRVMGNETLLQGCVADSSRHGFVLSHMSASGNVFFRCLDKNSGSQKGLVGYQKTNGSGSDHHMHFSHSNLFDQCTVENSFFAAGWRKWGGSTIHGLTGAHSVYWNLSSNGSQAEAVQTQQGRYGYVIGTSGSKPGVRTSAWQAGTEFITAPEDFVEGKGVGNTLEPQSLFLDQKSRRLRKNDSKK</sequence>
<dbReference type="Pfam" id="PF12708">
    <property type="entry name" value="Pect-lyase_RHGA_epim"/>
    <property type="match status" value="1"/>
</dbReference>
<name>A0A3D8LIQ5_9BACT</name>
<dbReference type="AlphaFoldDB" id="A0A3D8LIQ5"/>
<dbReference type="Proteomes" id="UP000256708">
    <property type="component" value="Unassembled WGS sequence"/>
</dbReference>
<accession>A0A3D8LIQ5</accession>
<dbReference type="InterPro" id="IPR024535">
    <property type="entry name" value="RHGA/B-epi-like_pectate_lyase"/>
</dbReference>
<dbReference type="OrthoDB" id="5134860at2"/>
<gene>
    <name evidence="3" type="ORF">DXT99_01540</name>
</gene>
<dbReference type="EMBL" id="QRGR01000001">
    <property type="protein sequence ID" value="RDV17216.1"/>
    <property type="molecule type" value="Genomic_DNA"/>
</dbReference>